<evidence type="ECO:0000313" key="2">
    <source>
        <dbReference type="Proteomes" id="UP001519460"/>
    </source>
</evidence>
<reference evidence="1 2" key="1">
    <citation type="journal article" date="2023" name="Sci. Data">
        <title>Genome assembly of the Korean intertidal mud-creeper Batillaria attramentaria.</title>
        <authorList>
            <person name="Patra A.K."/>
            <person name="Ho P.T."/>
            <person name="Jun S."/>
            <person name="Lee S.J."/>
            <person name="Kim Y."/>
            <person name="Won Y.J."/>
        </authorList>
    </citation>
    <scope>NUCLEOTIDE SEQUENCE [LARGE SCALE GENOMIC DNA]</scope>
    <source>
        <strain evidence="1">Wonlab-2016</strain>
    </source>
</reference>
<keyword evidence="2" id="KW-1185">Reference proteome</keyword>
<gene>
    <name evidence="1" type="ORF">BaRGS_00004711</name>
</gene>
<protein>
    <submittedName>
        <fullName evidence="1">Uncharacterized protein</fullName>
    </submittedName>
</protein>
<dbReference type="AlphaFoldDB" id="A0ABD0LY69"/>
<organism evidence="1 2">
    <name type="scientific">Batillaria attramentaria</name>
    <dbReference type="NCBI Taxonomy" id="370345"/>
    <lineage>
        <taxon>Eukaryota</taxon>
        <taxon>Metazoa</taxon>
        <taxon>Spiralia</taxon>
        <taxon>Lophotrochozoa</taxon>
        <taxon>Mollusca</taxon>
        <taxon>Gastropoda</taxon>
        <taxon>Caenogastropoda</taxon>
        <taxon>Sorbeoconcha</taxon>
        <taxon>Cerithioidea</taxon>
        <taxon>Batillariidae</taxon>
        <taxon>Batillaria</taxon>
    </lineage>
</organism>
<dbReference type="Proteomes" id="UP001519460">
    <property type="component" value="Unassembled WGS sequence"/>
</dbReference>
<evidence type="ECO:0000313" key="1">
    <source>
        <dbReference type="EMBL" id="KAK7503979.1"/>
    </source>
</evidence>
<comment type="caution">
    <text evidence="1">The sequence shown here is derived from an EMBL/GenBank/DDBJ whole genome shotgun (WGS) entry which is preliminary data.</text>
</comment>
<sequence>MYFVKVAVYEQAGLSRVESGLRLISDEKNIFDLQVFMPAYLSLHTSFSLNPSVPALPPTHPLRRLCTKLSYTDHGLCRRVWAVCHKWGQGPGPM</sequence>
<proteinExistence type="predicted"/>
<accession>A0ABD0LY69</accession>
<dbReference type="EMBL" id="JACVVK020000017">
    <property type="protein sequence ID" value="KAK7503979.1"/>
    <property type="molecule type" value="Genomic_DNA"/>
</dbReference>
<name>A0ABD0LY69_9CAEN</name>